<dbReference type="Pfam" id="PF00271">
    <property type="entry name" value="Helicase_C"/>
    <property type="match status" value="1"/>
</dbReference>
<dbReference type="Pfam" id="PF14709">
    <property type="entry name" value="DND1_DSRM"/>
    <property type="match status" value="1"/>
</dbReference>
<evidence type="ECO:0000256" key="18">
    <source>
        <dbReference type="PROSITE-ProRule" id="PRU00657"/>
    </source>
</evidence>
<dbReference type="CDD" id="cd00593">
    <property type="entry name" value="RIBOc"/>
    <property type="match status" value="2"/>
</dbReference>
<dbReference type="Gene3D" id="2.170.260.10">
    <property type="entry name" value="paz domain"/>
    <property type="match status" value="1"/>
</dbReference>
<keyword evidence="15" id="KW-0464">Manganese</keyword>
<keyword evidence="10" id="KW-0347">Helicase</keyword>
<dbReference type="Gene3D" id="3.30.160.380">
    <property type="entry name" value="Dicer dimerisation domain"/>
    <property type="match status" value="1"/>
</dbReference>
<protein>
    <submittedName>
        <fullName evidence="26">DCL3a</fullName>
    </submittedName>
</protein>
<dbReference type="Pfam" id="PF03368">
    <property type="entry name" value="Dicer_dimer"/>
    <property type="match status" value="1"/>
</dbReference>
<evidence type="ECO:0000256" key="2">
    <source>
        <dbReference type="ARBA" id="ARBA00001946"/>
    </source>
</evidence>
<dbReference type="SUPFAM" id="SSF69065">
    <property type="entry name" value="RNase III domain-like"/>
    <property type="match status" value="2"/>
</dbReference>
<dbReference type="Gene3D" id="1.10.1520.10">
    <property type="entry name" value="Ribonuclease III domain"/>
    <property type="match status" value="2"/>
</dbReference>
<dbReference type="Pfam" id="PF00636">
    <property type="entry name" value="Ribonuclease_3"/>
    <property type="match status" value="2"/>
</dbReference>
<dbReference type="GO" id="GO:0003723">
    <property type="term" value="F:RNA binding"/>
    <property type="evidence" value="ECO:0007669"/>
    <property type="project" value="UniProtKB-UniRule"/>
</dbReference>
<proteinExistence type="evidence at transcript level"/>
<feature type="compositionally biased region" description="Acidic residues" evidence="19">
    <location>
        <begin position="30"/>
        <end position="42"/>
    </location>
</feature>
<dbReference type="InterPro" id="IPR003100">
    <property type="entry name" value="PAZ_dom"/>
</dbReference>
<keyword evidence="4" id="KW-0540">Nuclease</keyword>
<dbReference type="PROSITE" id="PS50142">
    <property type="entry name" value="RNASE_3_2"/>
    <property type="match status" value="2"/>
</dbReference>
<dbReference type="InterPro" id="IPR014720">
    <property type="entry name" value="dsRBD_dom"/>
</dbReference>
<evidence type="ECO:0000256" key="7">
    <source>
        <dbReference type="ARBA" id="ARBA00022741"/>
    </source>
</evidence>
<dbReference type="Pfam" id="PF00035">
    <property type="entry name" value="dsrm"/>
    <property type="match status" value="1"/>
</dbReference>
<dbReference type="InterPro" id="IPR000999">
    <property type="entry name" value="RNase_III_dom"/>
</dbReference>
<comment type="cofactor">
    <cofactor evidence="1">
        <name>Mn(2+)</name>
        <dbReference type="ChEBI" id="CHEBI:29035"/>
    </cofactor>
</comment>
<keyword evidence="11" id="KW-0067">ATP-binding</keyword>
<feature type="domain" description="Helicase ATP-binding" evidence="23">
    <location>
        <begin position="114"/>
        <end position="271"/>
    </location>
</feature>
<evidence type="ECO:0000256" key="3">
    <source>
        <dbReference type="ARBA" id="ARBA00004123"/>
    </source>
</evidence>
<feature type="compositionally biased region" description="Acidic residues" evidence="19">
    <location>
        <begin position="1"/>
        <end position="11"/>
    </location>
</feature>
<dbReference type="PROSITE" id="PS51327">
    <property type="entry name" value="DICER_DSRBF"/>
    <property type="match status" value="1"/>
</dbReference>
<dbReference type="PROSITE" id="PS50821">
    <property type="entry name" value="PAZ"/>
    <property type="match status" value="1"/>
</dbReference>
<comment type="cofactor">
    <cofactor evidence="2">
        <name>Mg(2+)</name>
        <dbReference type="ChEBI" id="CHEBI:18420"/>
    </cofactor>
</comment>
<name>A0A0K0M702_PINTB</name>
<dbReference type="InterPro" id="IPR011545">
    <property type="entry name" value="DEAD/DEAH_box_helicase_dom"/>
</dbReference>
<dbReference type="SUPFAM" id="SSF52540">
    <property type="entry name" value="P-loop containing nucleoside triphosphate hydrolases"/>
    <property type="match status" value="1"/>
</dbReference>
<dbReference type="SUPFAM" id="SSF101690">
    <property type="entry name" value="PAZ domain"/>
    <property type="match status" value="1"/>
</dbReference>
<evidence type="ECO:0000256" key="16">
    <source>
        <dbReference type="ARBA" id="ARBA00023242"/>
    </source>
</evidence>
<dbReference type="SMART" id="SM00358">
    <property type="entry name" value="DSRM"/>
    <property type="match status" value="2"/>
</dbReference>
<evidence type="ECO:0000256" key="1">
    <source>
        <dbReference type="ARBA" id="ARBA00001936"/>
    </source>
</evidence>
<dbReference type="InterPro" id="IPR005034">
    <property type="entry name" value="Dicer_dimerisation"/>
</dbReference>
<comment type="similarity">
    <text evidence="17 18">Belongs to the helicase family. Dicer subfamily.</text>
</comment>
<dbReference type="SUPFAM" id="SSF54768">
    <property type="entry name" value="dsRNA-binding domain-like"/>
    <property type="match status" value="2"/>
</dbReference>
<evidence type="ECO:0000256" key="10">
    <source>
        <dbReference type="ARBA" id="ARBA00022806"/>
    </source>
</evidence>
<dbReference type="SMART" id="SM00535">
    <property type="entry name" value="RIBOc"/>
    <property type="match status" value="2"/>
</dbReference>
<dbReference type="PROSITE" id="PS51192">
    <property type="entry name" value="HELICASE_ATP_BIND_1"/>
    <property type="match status" value="1"/>
</dbReference>
<dbReference type="SMART" id="SM00490">
    <property type="entry name" value="HELICc"/>
    <property type="match status" value="1"/>
</dbReference>
<dbReference type="GO" id="GO:0046872">
    <property type="term" value="F:metal ion binding"/>
    <property type="evidence" value="ECO:0007669"/>
    <property type="project" value="UniProtKB-KW"/>
</dbReference>
<dbReference type="InterPro" id="IPR014001">
    <property type="entry name" value="Helicase_ATP-bd"/>
</dbReference>
<evidence type="ECO:0000259" key="22">
    <source>
        <dbReference type="PROSITE" id="PS50821"/>
    </source>
</evidence>
<dbReference type="PROSITE" id="PS00517">
    <property type="entry name" value="RNASE_3_1"/>
    <property type="match status" value="1"/>
</dbReference>
<keyword evidence="12" id="KW-0460">Magnesium</keyword>
<dbReference type="GO" id="GO:0004386">
    <property type="term" value="F:helicase activity"/>
    <property type="evidence" value="ECO:0007669"/>
    <property type="project" value="UniProtKB-KW"/>
</dbReference>
<dbReference type="InterPro" id="IPR036389">
    <property type="entry name" value="RNase_III_sf"/>
</dbReference>
<keyword evidence="13 18" id="KW-0694">RNA-binding</keyword>
<dbReference type="FunFam" id="1.10.1520.10:FF:000004">
    <property type="entry name" value="Endoribonuclease dicer-like 1"/>
    <property type="match status" value="1"/>
</dbReference>
<dbReference type="InterPro" id="IPR038248">
    <property type="entry name" value="Dicer_dimer_sf"/>
</dbReference>
<keyword evidence="5" id="KW-0479">Metal-binding</keyword>
<dbReference type="CDD" id="cd00048">
    <property type="entry name" value="DSRM_SF"/>
    <property type="match status" value="1"/>
</dbReference>
<evidence type="ECO:0000256" key="15">
    <source>
        <dbReference type="ARBA" id="ARBA00023211"/>
    </source>
</evidence>
<keyword evidence="9" id="KW-0378">Hydrolase</keyword>
<sequence length="1871" mass="209938">MMGTEEEEEQEMQPVEDPIVIKKRKRESSTETEEAAGEEVIPEDSNGVDLQEEPPVEDPLMIKKKKRELSTEAEAAAAEEVVPEACNGEDLQEEENQLLPTNPYAIARRYQLEVLRLATENNTIAYLETGCGKTLIAVLLIKEIGCELIEQKEKGIIIFLAPTVSLVEQQFEVIKLNSHFKVAEYFGAKGVDNWTIDKWTVEINSHEVLVMTPQILLDALRHGFLKLEMVKLMIFDECHHAQGHHPYAKIMNEHYHTSKVKPKIFGMTASPVIRKGISSSHDCEDQIARLEDILDSKVYALEDRSELELFVPTPNQKILYYSRSAFNQEALKLQLVSLKEKYETPQDCESNILQSHFKDDEDFIKNLRKQIRSIHGNILYCLEKLGSFCAYKAVQIYMERHKIDSSLEIDVEALDSIQRTKNGFLEEALEVLKDAMPSGMERFLGMREDNLVGVKEGLLTPKIHVLLRCLLSYRQVKEIRCIIFVDRVIAATVISRLIKELDCLSYISSDYLAGETGLLDIIGPKPKQNTLDLFRTGKVNVLVTTNVTEEGIDVQDCRSIIRFDLPSSVRSYIQSRGRARRPESDYIVLLERSNEKQLNLFYNVIRSENSMRNLSLNRSHIPLTPKASVAKEPALYSVSRTGASVNCDSSVSFIYKYCSKLPGDKYYLPRPEFVFRSVEGEENLHVCTLRLPPNAPFHEVLGPPSNRQIHAKQLACLEACKRLHEVGAVDDYLIPITEAVPEEEEPVNSKGKNTTGAGTTKRKELHAKAKAKALCGSWGKELNGVVLQIYKLVFMAQDNDEKAYADFALFIEGTLDDDVANAEIDLHLTAGRVVKARFAPSGKMYLNSIQITDAKAFQEILYNGIFDKLIKRTKSSNGVDVVMKNILGTKKIKRAWASSNIYFLLPLESNKGSFHDTKVNIDWKCISKCADVARAFEYYRTKLQVGEDDSSGIYLASGPILTADLIDKAIVTIHTGKIYCVTDVLHDKTAESPFPELQDSEMPSYISYSDYFQKKYGRNLNYLKQPLLQLKQSHRPHNLLTRHVEKSQGKACDVRPNCIEMPPELCLNLGVPNSVIRSLYLVPSVMHRMASLMLATQLRQEIQECSNCPFIPATLIMQAVTTMRCLESFSLERLELLGDSVLKYAVSSHLFLKYNKKHEGQLTARRSWAICNASLHRVAILRNLPGYIRDEPFDPRRWFAPGTLSPKSVPCCCDSNFLKESVNGMSEMEGKTVKIGKTCDKGHRWMCSKTIADSVEALIGAYLVGKDLDAALKFMSWMNIEVASEPELVTSAFERASVHPSVLRSVNIHGLESQLGYVFQNKGLLVEAITHASQQDFEGGCCYQRLEFLGDSVLDLLITQHLFSEHPDLPPGVLTDLRSAAVNNKKFAHVAVKHNLHQYLRHGSGILLGQITRFVKAVQEQESKNQSTSLGLGVQAPKVLGDLVESIAGAILIDSKFDIKRVWEIMRPLLSPIVTPETLDLHPLREVSELCHLKGYPIVWKKSIQEGKLVIATMEVAVEDNTLIGKGCKTSKKSAKEKAAREILKQMEERGICHPRHQRLTGREALDTEARGTIKQSLEESVSPEGISRKKTRLLNTSEECILDCPWKNLNSRKSLHTGEGTIRQQNPDKGIAPLIIAERCKNKLEANQTQEFLPRKKARGIMTLGNSGTSQDTGNPSVAYNQRCSPLDEGGNNFGASYNNTNRHETNFGESNNNNNGREAVSSLLTALENKRLASNNSNGSEDMLGASYNNNNGSESVSTPAIPVAKKLPLNSGSEAACVSLSMRKGGPRSSLYELCKRMKWAVPDFQLVEQERLPQTTRFVFRVVLHIPNREKLLVQGDKKIDKNSAKDSAALLMLHELEKQGLCFIKQ</sequence>
<evidence type="ECO:0000256" key="19">
    <source>
        <dbReference type="SAM" id="MobiDB-lite"/>
    </source>
</evidence>
<dbReference type="FunFam" id="1.10.1520.10:FF:000008">
    <property type="entry name" value="Dicer-like 104"/>
    <property type="match status" value="1"/>
</dbReference>
<dbReference type="SMART" id="SM00487">
    <property type="entry name" value="DEXDc"/>
    <property type="match status" value="1"/>
</dbReference>
<dbReference type="GO" id="GO:0005634">
    <property type="term" value="C:nucleus"/>
    <property type="evidence" value="ECO:0007669"/>
    <property type="project" value="UniProtKB-SubCell"/>
</dbReference>
<evidence type="ECO:0000256" key="8">
    <source>
        <dbReference type="ARBA" id="ARBA00022759"/>
    </source>
</evidence>
<evidence type="ECO:0000256" key="9">
    <source>
        <dbReference type="ARBA" id="ARBA00022801"/>
    </source>
</evidence>
<feature type="region of interest" description="Disordered" evidence="19">
    <location>
        <begin position="1"/>
        <end position="60"/>
    </location>
</feature>
<dbReference type="Gene3D" id="3.30.160.20">
    <property type="match status" value="2"/>
</dbReference>
<dbReference type="PANTHER" id="PTHR14950:SF46">
    <property type="entry name" value="ENDORIBONUCLEASE DICER HOMOLOG 3"/>
    <property type="match status" value="1"/>
</dbReference>
<keyword evidence="16" id="KW-0539">Nucleus</keyword>
<feature type="domain" description="PAZ" evidence="22">
    <location>
        <begin position="941"/>
        <end position="1070"/>
    </location>
</feature>
<evidence type="ECO:0000256" key="17">
    <source>
        <dbReference type="ARBA" id="ARBA00035116"/>
    </source>
</evidence>
<dbReference type="PANTHER" id="PTHR14950">
    <property type="entry name" value="DICER-RELATED"/>
    <property type="match status" value="1"/>
</dbReference>
<dbReference type="EMBL" id="KJ711038">
    <property type="protein sequence ID" value="AJP06283.1"/>
    <property type="molecule type" value="mRNA"/>
</dbReference>
<evidence type="ECO:0000259" key="25">
    <source>
        <dbReference type="PROSITE" id="PS51327"/>
    </source>
</evidence>
<keyword evidence="14" id="KW-0943">RNA-mediated gene silencing</keyword>
<evidence type="ECO:0000256" key="11">
    <source>
        <dbReference type="ARBA" id="ARBA00022840"/>
    </source>
</evidence>
<dbReference type="GO" id="GO:0004525">
    <property type="term" value="F:ribonuclease III activity"/>
    <property type="evidence" value="ECO:0007669"/>
    <property type="project" value="InterPro"/>
</dbReference>
<evidence type="ECO:0000256" key="14">
    <source>
        <dbReference type="ARBA" id="ARBA00023158"/>
    </source>
</evidence>
<feature type="domain" description="RNase III" evidence="21">
    <location>
        <begin position="1095"/>
        <end position="1267"/>
    </location>
</feature>
<dbReference type="Pfam" id="PF02170">
    <property type="entry name" value="PAZ"/>
    <property type="match status" value="1"/>
</dbReference>
<evidence type="ECO:0000259" key="24">
    <source>
        <dbReference type="PROSITE" id="PS51194"/>
    </source>
</evidence>
<feature type="domain" description="DRBM" evidence="20">
    <location>
        <begin position="1513"/>
        <end position="1549"/>
    </location>
</feature>
<accession>A0A0K0M702</accession>
<dbReference type="Gene3D" id="3.40.50.300">
    <property type="entry name" value="P-loop containing nucleotide triphosphate hydrolases"/>
    <property type="match status" value="2"/>
</dbReference>
<dbReference type="InterPro" id="IPR036085">
    <property type="entry name" value="PAZ_dom_sf"/>
</dbReference>
<evidence type="ECO:0000259" key="23">
    <source>
        <dbReference type="PROSITE" id="PS51192"/>
    </source>
</evidence>
<dbReference type="Pfam" id="PF00270">
    <property type="entry name" value="DEAD"/>
    <property type="match status" value="1"/>
</dbReference>
<dbReference type="SMART" id="SM00949">
    <property type="entry name" value="PAZ"/>
    <property type="match status" value="1"/>
</dbReference>
<feature type="domain" description="Helicase C-terminal" evidence="24">
    <location>
        <begin position="471"/>
        <end position="620"/>
    </location>
</feature>
<feature type="domain" description="RNase III" evidence="21">
    <location>
        <begin position="1308"/>
        <end position="1456"/>
    </location>
</feature>
<evidence type="ECO:0000259" key="21">
    <source>
        <dbReference type="PROSITE" id="PS50142"/>
    </source>
</evidence>
<dbReference type="GO" id="GO:0005524">
    <property type="term" value="F:ATP binding"/>
    <property type="evidence" value="ECO:0007669"/>
    <property type="project" value="UniProtKB-KW"/>
</dbReference>
<dbReference type="GO" id="GO:0010267">
    <property type="term" value="P:ta-siRNA processing"/>
    <property type="evidence" value="ECO:0007669"/>
    <property type="project" value="UniProtKB-ARBA"/>
</dbReference>
<evidence type="ECO:0000256" key="4">
    <source>
        <dbReference type="ARBA" id="ARBA00022722"/>
    </source>
</evidence>
<reference evidence="26" key="1">
    <citation type="submission" date="2014-04" db="EMBL/GenBank/DDBJ databases">
        <title>The genes involved in the male and female cone development in Pinus tabuliformis.</title>
        <authorList>
            <person name="Niu S."/>
            <person name="Li W."/>
            <person name="Chen X."/>
        </authorList>
    </citation>
    <scope>NUCLEOTIDE SEQUENCE</scope>
</reference>
<evidence type="ECO:0000256" key="13">
    <source>
        <dbReference type="ARBA" id="ARBA00022884"/>
    </source>
</evidence>
<keyword evidence="8" id="KW-0255">Endonuclease</keyword>
<dbReference type="InterPro" id="IPR027417">
    <property type="entry name" value="P-loop_NTPase"/>
</dbReference>
<feature type="region of interest" description="Disordered" evidence="19">
    <location>
        <begin position="743"/>
        <end position="763"/>
    </location>
</feature>
<evidence type="ECO:0000256" key="12">
    <source>
        <dbReference type="ARBA" id="ARBA00022842"/>
    </source>
</evidence>
<dbReference type="InterPro" id="IPR001650">
    <property type="entry name" value="Helicase_C-like"/>
</dbReference>
<keyword evidence="6" id="KW-0677">Repeat</keyword>
<evidence type="ECO:0000256" key="6">
    <source>
        <dbReference type="ARBA" id="ARBA00022737"/>
    </source>
</evidence>
<keyword evidence="7" id="KW-0547">Nucleotide-binding</keyword>
<organism evidence="26">
    <name type="scientific">Pinus tabuliformis</name>
    <name type="common">Chinese red pine</name>
    <name type="synonym">Pinus leucosperma</name>
    <dbReference type="NCBI Taxonomy" id="88731"/>
    <lineage>
        <taxon>Eukaryota</taxon>
        <taxon>Viridiplantae</taxon>
        <taxon>Streptophyta</taxon>
        <taxon>Embryophyta</taxon>
        <taxon>Tracheophyta</taxon>
        <taxon>Spermatophyta</taxon>
        <taxon>Pinopsida</taxon>
        <taxon>Pinidae</taxon>
        <taxon>Conifers I</taxon>
        <taxon>Pinales</taxon>
        <taxon>Pinaceae</taxon>
        <taxon>Pinus</taxon>
        <taxon>Pinus subgen. Pinus</taxon>
    </lineage>
</organism>
<feature type="domain" description="Dicer dsRNA-binding fold" evidence="25">
    <location>
        <begin position="650"/>
        <end position="743"/>
    </location>
</feature>
<dbReference type="PROSITE" id="PS50137">
    <property type="entry name" value="DS_RBD"/>
    <property type="match status" value="2"/>
</dbReference>
<feature type="compositionally biased region" description="Low complexity" evidence="19">
    <location>
        <begin position="750"/>
        <end position="759"/>
    </location>
</feature>
<dbReference type="PROSITE" id="PS51194">
    <property type="entry name" value="HELICASE_CTER"/>
    <property type="match status" value="1"/>
</dbReference>
<evidence type="ECO:0000313" key="26">
    <source>
        <dbReference type="EMBL" id="AJP06283.1"/>
    </source>
</evidence>
<comment type="subcellular location">
    <subcellularLocation>
        <location evidence="3">Nucleus</location>
    </subcellularLocation>
</comment>
<evidence type="ECO:0000259" key="20">
    <source>
        <dbReference type="PROSITE" id="PS50137"/>
    </source>
</evidence>
<evidence type="ECO:0000256" key="5">
    <source>
        <dbReference type="ARBA" id="ARBA00022723"/>
    </source>
</evidence>
<dbReference type="FunFam" id="3.40.50.300:FF:000705">
    <property type="entry name" value="Endoribonuclease dicer-like protein"/>
    <property type="match status" value="1"/>
</dbReference>
<dbReference type="CDD" id="cd18034">
    <property type="entry name" value="DEXHc_dicer"/>
    <property type="match status" value="1"/>
</dbReference>
<dbReference type="GO" id="GO:0005737">
    <property type="term" value="C:cytoplasm"/>
    <property type="evidence" value="ECO:0007669"/>
    <property type="project" value="TreeGrafter"/>
</dbReference>
<dbReference type="FunFam" id="3.30.160.380:FF:000001">
    <property type="entry name" value="Endoribonuclease dicer-like 1"/>
    <property type="match status" value="1"/>
</dbReference>
<feature type="domain" description="DRBM" evidence="20">
    <location>
        <begin position="1789"/>
        <end position="1863"/>
    </location>
</feature>